<evidence type="ECO:0000313" key="2">
    <source>
        <dbReference type="Proteomes" id="UP000038830"/>
    </source>
</evidence>
<gene>
    <name evidence="1" type="ORF">BN1211_3596</name>
</gene>
<evidence type="ECO:0000313" key="1">
    <source>
        <dbReference type="EMBL" id="CEP23085.1"/>
    </source>
</evidence>
<accession>A0A0H5C4L6</accession>
<protein>
    <submittedName>
        <fullName evidence="1">Uncharacterized protein</fullName>
    </submittedName>
</protein>
<dbReference type="Proteomes" id="UP000038830">
    <property type="component" value="Unassembled WGS sequence"/>
</dbReference>
<dbReference type="EMBL" id="CDQK01000004">
    <property type="protein sequence ID" value="CEP23085.1"/>
    <property type="molecule type" value="Genomic_DNA"/>
</dbReference>
<organism evidence="1 2">
    <name type="scientific">Cyberlindnera jadinii (strain ATCC 18201 / CBS 1600 / BCRC 20928 / JCM 3617 / NBRC 0987 / NRRL Y-1542)</name>
    <name type="common">Torula yeast</name>
    <name type="synonym">Candida utilis</name>
    <dbReference type="NCBI Taxonomy" id="983966"/>
    <lineage>
        <taxon>Eukaryota</taxon>
        <taxon>Fungi</taxon>
        <taxon>Dikarya</taxon>
        <taxon>Ascomycota</taxon>
        <taxon>Saccharomycotina</taxon>
        <taxon>Saccharomycetes</taxon>
        <taxon>Phaffomycetales</taxon>
        <taxon>Phaffomycetaceae</taxon>
        <taxon>Cyberlindnera</taxon>
    </lineage>
</organism>
<dbReference type="AlphaFoldDB" id="A0A0H5C4L6"/>
<sequence>MLLRSVGSKRLFSSSSQRCSNIGMKAILVPQEVSIEIQPLKQSIIKRKGRSLLTLSQQAKVKGP</sequence>
<proteinExistence type="predicted"/>
<reference evidence="2" key="1">
    <citation type="journal article" date="2015" name="J. Biotechnol.">
        <title>The structure of the Cyberlindnera jadinii genome and its relation to Candida utilis analyzed by the occurrence of single nucleotide polymorphisms.</title>
        <authorList>
            <person name="Rupp O."/>
            <person name="Brinkrolf K."/>
            <person name="Buerth C."/>
            <person name="Kunigo M."/>
            <person name="Schneider J."/>
            <person name="Jaenicke S."/>
            <person name="Goesmann A."/>
            <person name="Puehler A."/>
            <person name="Jaeger K.-E."/>
            <person name="Ernst J.F."/>
        </authorList>
    </citation>
    <scope>NUCLEOTIDE SEQUENCE [LARGE SCALE GENOMIC DNA]</scope>
    <source>
        <strain evidence="2">ATCC 18201 / CBS 1600 / BCRC 20928 / JCM 3617 / NBRC 0987 / NRRL Y-1542</strain>
    </source>
</reference>
<name>A0A0H5C4L6_CYBJN</name>